<evidence type="ECO:0000256" key="1">
    <source>
        <dbReference type="SAM" id="MobiDB-lite"/>
    </source>
</evidence>
<gene>
    <name evidence="2" type="ORF">PFISCL1PPCAC_22758</name>
</gene>
<dbReference type="AlphaFoldDB" id="A0AAV5WKJ9"/>
<organism evidence="2 3">
    <name type="scientific">Pristionchus fissidentatus</name>
    <dbReference type="NCBI Taxonomy" id="1538716"/>
    <lineage>
        <taxon>Eukaryota</taxon>
        <taxon>Metazoa</taxon>
        <taxon>Ecdysozoa</taxon>
        <taxon>Nematoda</taxon>
        <taxon>Chromadorea</taxon>
        <taxon>Rhabditida</taxon>
        <taxon>Rhabditina</taxon>
        <taxon>Diplogasteromorpha</taxon>
        <taxon>Diplogasteroidea</taxon>
        <taxon>Neodiplogasteridae</taxon>
        <taxon>Pristionchus</taxon>
    </lineage>
</organism>
<reference evidence="2" key="1">
    <citation type="submission" date="2023-10" db="EMBL/GenBank/DDBJ databases">
        <title>Genome assembly of Pristionchus species.</title>
        <authorList>
            <person name="Yoshida K."/>
            <person name="Sommer R.J."/>
        </authorList>
    </citation>
    <scope>NUCLEOTIDE SEQUENCE</scope>
    <source>
        <strain evidence="2">RS5133</strain>
    </source>
</reference>
<name>A0AAV5WKJ9_9BILA</name>
<comment type="caution">
    <text evidence="2">The sequence shown here is derived from an EMBL/GenBank/DDBJ whole genome shotgun (WGS) entry which is preliminary data.</text>
</comment>
<accession>A0AAV5WKJ9</accession>
<evidence type="ECO:0000313" key="2">
    <source>
        <dbReference type="EMBL" id="GMT31461.1"/>
    </source>
</evidence>
<dbReference type="Proteomes" id="UP001432322">
    <property type="component" value="Unassembled WGS sequence"/>
</dbReference>
<dbReference type="EMBL" id="BTSY01000006">
    <property type="protein sequence ID" value="GMT31461.1"/>
    <property type="molecule type" value="Genomic_DNA"/>
</dbReference>
<feature type="region of interest" description="Disordered" evidence="1">
    <location>
        <begin position="18"/>
        <end position="52"/>
    </location>
</feature>
<sequence>LGVARGALRRRATRLAAAQDRAAARRQVKHGSVGAESERRRVCEGDESGGVPHRATIASHRCLQPTAVQKGVRRSVLTTGCGAQEAEFEDGQSQKRIC</sequence>
<protein>
    <submittedName>
        <fullName evidence="2">Uncharacterized protein</fullName>
    </submittedName>
</protein>
<evidence type="ECO:0000313" key="3">
    <source>
        <dbReference type="Proteomes" id="UP001432322"/>
    </source>
</evidence>
<keyword evidence="3" id="KW-1185">Reference proteome</keyword>
<feature type="non-terminal residue" evidence="2">
    <location>
        <position position="98"/>
    </location>
</feature>
<feature type="non-terminal residue" evidence="2">
    <location>
        <position position="1"/>
    </location>
</feature>
<proteinExistence type="predicted"/>